<sequence length="37" mass="4297">MYKCRECGKEGASDRTWGLCLKHYKMYVKIAKDAKKG</sequence>
<dbReference type="EMBL" id="JAGGKT010000030">
    <property type="protein sequence ID" value="MBP1934881.1"/>
    <property type="molecule type" value="Genomic_DNA"/>
</dbReference>
<evidence type="ECO:0000313" key="1">
    <source>
        <dbReference type="EMBL" id="MBP1934881.1"/>
    </source>
</evidence>
<evidence type="ECO:0000313" key="2">
    <source>
        <dbReference type="Proteomes" id="UP001519343"/>
    </source>
</evidence>
<organism evidence="1 2">
    <name type="scientific">Ammoniphilus resinae</name>
    <dbReference type="NCBI Taxonomy" id="861532"/>
    <lineage>
        <taxon>Bacteria</taxon>
        <taxon>Bacillati</taxon>
        <taxon>Bacillota</taxon>
        <taxon>Bacilli</taxon>
        <taxon>Bacillales</taxon>
        <taxon>Paenibacillaceae</taxon>
        <taxon>Aneurinibacillus group</taxon>
        <taxon>Ammoniphilus</taxon>
    </lineage>
</organism>
<reference evidence="1 2" key="1">
    <citation type="submission" date="2021-03" db="EMBL/GenBank/DDBJ databases">
        <title>Genomic Encyclopedia of Type Strains, Phase IV (KMG-IV): sequencing the most valuable type-strain genomes for metagenomic binning, comparative biology and taxonomic classification.</title>
        <authorList>
            <person name="Goeker M."/>
        </authorList>
    </citation>
    <scope>NUCLEOTIDE SEQUENCE [LARGE SCALE GENOMIC DNA]</scope>
    <source>
        <strain evidence="1 2">DSM 24738</strain>
    </source>
</reference>
<name>A0ABS4GXA1_9BACL</name>
<accession>A0ABS4GXA1</accession>
<keyword evidence="2" id="KW-1185">Reference proteome</keyword>
<comment type="caution">
    <text evidence="1">The sequence shown here is derived from an EMBL/GenBank/DDBJ whole genome shotgun (WGS) entry which is preliminary data.</text>
</comment>
<protein>
    <submittedName>
        <fullName evidence="1">Uncharacterized protein</fullName>
    </submittedName>
</protein>
<gene>
    <name evidence="1" type="ORF">J2Z37_004901</name>
</gene>
<proteinExistence type="predicted"/>
<dbReference type="Proteomes" id="UP001519343">
    <property type="component" value="Unassembled WGS sequence"/>
</dbReference>